<keyword evidence="8" id="KW-1185">Reference proteome</keyword>
<dbReference type="PROSITE" id="PS51257">
    <property type="entry name" value="PROKAR_LIPOPROTEIN"/>
    <property type="match status" value="1"/>
</dbReference>
<dbReference type="InterPro" id="IPR002355">
    <property type="entry name" value="Cu_oxidase_Cu_BS"/>
</dbReference>
<sequence length="523" mass="57459">MQLNRRSFLALGGLASATAAGMSLSGCGKEERGREKTRKKLPSPRGWDGQTRALPIPPLAPAQESGMQRTFTLTTQRGESEILPGIKTPTWGFNGSHLGPTIRASRGDAVSLTVLNELTEETAVHWHGMLLPARADGGPHSPIAPGKKWTASYTVEQPAATLWYHPHPHGETGLQAYRGLAGMIILEDDVSKSLDLPQDYGVDDVPLILMDANFTEAGVLDETIDDTVGLLGDVPYVNGITNPHFQATTRRVRFRILCGSTMRFHNLALSDSRSFHIIASDSGLLESPQEATSVMLGPGERVEIVVDIAPGGEEVSLQSIGFADHLGVPQDEYTAKFRLHDAHEVLLIKGPESSAPEPQQLPQVLDTSAGELPNTEHSIERTFVLNTFQINEQSMDMHRVDIAIAHSDPEKWVVTNGNSDWIHNFHIHNCAFKVLSLNGTDAVVTTQGWKDTITLPPGATATLAVVFGQYRDNHYPYMYHCHMLFHEDQGMMGQYMMLNKGEKPDLRTDYTLTHSAGEHRHSH</sequence>
<reference evidence="7 8" key="1">
    <citation type="journal article" date="2014" name="Int. J. Syst. Evol. Microbiol.">
        <title>Draft Genome Sequence of Corynebacterium ulcerans FRC58, Isolated from the Bronchitic Aspiration of a Patient in France.</title>
        <authorList>
            <person name="Silva Ado S."/>
            <person name="Barauna R.A."/>
            <person name="de Sa P.C."/>
            <person name="das Gracas D.A."/>
            <person name="Carneiro A.R."/>
            <person name="Thouvenin M."/>
            <person name="Azevedo V."/>
            <person name="Badell E."/>
            <person name="Guiso N."/>
            <person name="da Silva A.L."/>
            <person name="Ramos R.T."/>
        </authorList>
    </citation>
    <scope>NUCLEOTIDE SEQUENCE [LARGE SCALE GENOMIC DNA]</scope>
    <source>
        <strain evidence="7 8">FRC58</strain>
    </source>
</reference>
<proteinExistence type="inferred from homology"/>
<dbReference type="Pfam" id="PF07731">
    <property type="entry name" value="Cu-oxidase_2"/>
    <property type="match status" value="1"/>
</dbReference>
<protein>
    <submittedName>
        <fullName evidence="7">Multicopper oxidase</fullName>
    </submittedName>
</protein>
<organism evidence="7 8">
    <name type="scientific">Corynebacterium ulcerans FRC58</name>
    <dbReference type="NCBI Taxonomy" id="1408268"/>
    <lineage>
        <taxon>Bacteria</taxon>
        <taxon>Bacillati</taxon>
        <taxon>Actinomycetota</taxon>
        <taxon>Actinomycetes</taxon>
        <taxon>Mycobacteriales</taxon>
        <taxon>Corynebacteriaceae</taxon>
        <taxon>Corynebacterium</taxon>
    </lineage>
</organism>
<evidence type="ECO:0000256" key="4">
    <source>
        <dbReference type="SAM" id="MobiDB-lite"/>
    </source>
</evidence>
<dbReference type="InterPro" id="IPR008972">
    <property type="entry name" value="Cupredoxin"/>
</dbReference>
<feature type="domain" description="Plastocyanin-like" evidence="6">
    <location>
        <begin position="76"/>
        <end position="189"/>
    </location>
</feature>
<dbReference type="RefSeq" id="WP_029975002.1">
    <property type="nucleotide sequence ID" value="NZ_CP011913.1"/>
</dbReference>
<dbReference type="EMBL" id="CP011913">
    <property type="protein sequence ID" value="AKN76681.1"/>
    <property type="molecule type" value="Genomic_DNA"/>
</dbReference>
<evidence type="ECO:0000259" key="5">
    <source>
        <dbReference type="Pfam" id="PF07731"/>
    </source>
</evidence>
<evidence type="ECO:0000259" key="6">
    <source>
        <dbReference type="Pfam" id="PF07732"/>
    </source>
</evidence>
<evidence type="ECO:0000256" key="3">
    <source>
        <dbReference type="ARBA" id="ARBA00023002"/>
    </source>
</evidence>
<dbReference type="Pfam" id="PF07732">
    <property type="entry name" value="Cu-oxidase_3"/>
    <property type="match status" value="1"/>
</dbReference>
<dbReference type="CDD" id="cd04232">
    <property type="entry name" value="CuRO_1_CueO_FtsP"/>
    <property type="match status" value="1"/>
</dbReference>
<dbReference type="PANTHER" id="PTHR48267:SF1">
    <property type="entry name" value="BILIRUBIN OXIDASE"/>
    <property type="match status" value="1"/>
</dbReference>
<gene>
    <name evidence="7" type="ORF">CulFRC58_0827</name>
</gene>
<feature type="region of interest" description="Disordered" evidence="4">
    <location>
        <begin position="24"/>
        <end position="66"/>
    </location>
</feature>
<dbReference type="Proteomes" id="UP000036185">
    <property type="component" value="Chromosome"/>
</dbReference>
<accession>A0ABN4GT48</accession>
<dbReference type="PROSITE" id="PS00080">
    <property type="entry name" value="MULTICOPPER_OXIDASE2"/>
    <property type="match status" value="1"/>
</dbReference>
<dbReference type="PANTHER" id="PTHR48267">
    <property type="entry name" value="CUPREDOXIN SUPERFAMILY PROTEIN"/>
    <property type="match status" value="1"/>
</dbReference>
<dbReference type="Gene3D" id="2.60.40.420">
    <property type="entry name" value="Cupredoxins - blue copper proteins"/>
    <property type="match status" value="3"/>
</dbReference>
<evidence type="ECO:0000256" key="2">
    <source>
        <dbReference type="ARBA" id="ARBA00022723"/>
    </source>
</evidence>
<name>A0ABN4GT48_CORUL</name>
<keyword evidence="3" id="KW-0560">Oxidoreductase</keyword>
<dbReference type="InterPro" id="IPR045087">
    <property type="entry name" value="Cu-oxidase_fam"/>
</dbReference>
<dbReference type="CDD" id="cd13890">
    <property type="entry name" value="CuRO_3_CueO_FtsP"/>
    <property type="match status" value="1"/>
</dbReference>
<dbReference type="InterPro" id="IPR011707">
    <property type="entry name" value="Cu-oxidase-like_N"/>
</dbReference>
<evidence type="ECO:0000256" key="1">
    <source>
        <dbReference type="ARBA" id="ARBA00010609"/>
    </source>
</evidence>
<evidence type="ECO:0000313" key="7">
    <source>
        <dbReference type="EMBL" id="AKN76681.1"/>
    </source>
</evidence>
<dbReference type="InterPro" id="IPR011706">
    <property type="entry name" value="Cu-oxidase_C"/>
</dbReference>
<dbReference type="SUPFAM" id="SSF49503">
    <property type="entry name" value="Cupredoxins"/>
    <property type="match status" value="3"/>
</dbReference>
<feature type="domain" description="Plastocyanin-like" evidence="5">
    <location>
        <begin position="360"/>
        <end position="497"/>
    </location>
</feature>
<evidence type="ECO:0000313" key="8">
    <source>
        <dbReference type="Proteomes" id="UP000036185"/>
    </source>
</evidence>
<comment type="similarity">
    <text evidence="1">Belongs to the multicopper oxidase family.</text>
</comment>
<keyword evidence="2" id="KW-0479">Metal-binding</keyword>